<evidence type="ECO:0000313" key="2">
    <source>
        <dbReference type="Proteomes" id="UP000191812"/>
    </source>
</evidence>
<reference evidence="1 2" key="1">
    <citation type="submission" date="2016-01" db="EMBL/GenBank/DDBJ databases">
        <authorList>
            <person name="Regsiter A."/>
            <person name="william w."/>
        </authorList>
    </citation>
    <scope>NUCLEOTIDE SEQUENCE [LARGE SCALE GENOMIC DNA]</scope>
    <source>
        <strain evidence="1 2">CFBP 6927</strain>
    </source>
</reference>
<organism evidence="1 2">
    <name type="scientific">Agrobacterium genomosp. 13 str. CFBP 6927</name>
    <dbReference type="NCBI Taxonomy" id="1183428"/>
    <lineage>
        <taxon>Bacteria</taxon>
        <taxon>Pseudomonadati</taxon>
        <taxon>Pseudomonadota</taxon>
        <taxon>Alphaproteobacteria</taxon>
        <taxon>Hyphomicrobiales</taxon>
        <taxon>Rhizobiaceae</taxon>
        <taxon>Rhizobium/Agrobacterium group</taxon>
        <taxon>Agrobacterium</taxon>
        <taxon>Agrobacterium tumefaciens complex</taxon>
    </lineage>
</organism>
<accession>A0ABM9VL98</accession>
<protein>
    <submittedName>
        <fullName evidence="1">Uncharacterized protein</fullName>
    </submittedName>
</protein>
<keyword evidence="2" id="KW-1185">Reference proteome</keyword>
<gene>
    <name evidence="1" type="ORF">AGR13a_Lc30084</name>
</gene>
<name>A0ABM9VL98_9HYPH</name>
<proteinExistence type="predicted"/>
<sequence length="72" mass="8070">MLSPVKTFWYQEFSRHIAPAQLEDLKRTPVKYVSKAAVKVFLKSRRGLVAGLGGFLHELHQDCFDGLGNIGP</sequence>
<dbReference type="EMBL" id="FBWH01000042">
    <property type="protein sequence ID" value="CUX58136.1"/>
    <property type="molecule type" value="Genomic_DNA"/>
</dbReference>
<evidence type="ECO:0000313" key="1">
    <source>
        <dbReference type="EMBL" id="CUX58136.1"/>
    </source>
</evidence>
<dbReference type="Proteomes" id="UP000191812">
    <property type="component" value="Unassembled WGS sequence"/>
</dbReference>
<comment type="caution">
    <text evidence="1">The sequence shown here is derived from an EMBL/GenBank/DDBJ whole genome shotgun (WGS) entry which is preliminary data.</text>
</comment>